<dbReference type="EMBL" id="JABSTV010001253">
    <property type="protein sequence ID" value="KAH7944283.1"/>
    <property type="molecule type" value="Genomic_DNA"/>
</dbReference>
<organism evidence="1 2">
    <name type="scientific">Rhipicephalus sanguineus</name>
    <name type="common">Brown dog tick</name>
    <name type="synonym">Ixodes sanguineus</name>
    <dbReference type="NCBI Taxonomy" id="34632"/>
    <lineage>
        <taxon>Eukaryota</taxon>
        <taxon>Metazoa</taxon>
        <taxon>Ecdysozoa</taxon>
        <taxon>Arthropoda</taxon>
        <taxon>Chelicerata</taxon>
        <taxon>Arachnida</taxon>
        <taxon>Acari</taxon>
        <taxon>Parasitiformes</taxon>
        <taxon>Ixodida</taxon>
        <taxon>Ixodoidea</taxon>
        <taxon>Ixodidae</taxon>
        <taxon>Rhipicephalinae</taxon>
        <taxon>Rhipicephalus</taxon>
        <taxon>Rhipicephalus</taxon>
    </lineage>
</organism>
<dbReference type="InterPro" id="IPR032675">
    <property type="entry name" value="LRR_dom_sf"/>
</dbReference>
<reference evidence="1" key="2">
    <citation type="submission" date="2021-09" db="EMBL/GenBank/DDBJ databases">
        <authorList>
            <person name="Jia N."/>
            <person name="Wang J."/>
            <person name="Shi W."/>
            <person name="Du L."/>
            <person name="Sun Y."/>
            <person name="Zhan W."/>
            <person name="Jiang J."/>
            <person name="Wang Q."/>
            <person name="Zhang B."/>
            <person name="Ji P."/>
            <person name="Sakyi L.B."/>
            <person name="Cui X."/>
            <person name="Yuan T."/>
            <person name="Jiang B."/>
            <person name="Yang W."/>
            <person name="Lam T.T.-Y."/>
            <person name="Chang Q."/>
            <person name="Ding S."/>
            <person name="Wang X."/>
            <person name="Zhu J."/>
            <person name="Ruan X."/>
            <person name="Zhao L."/>
            <person name="Wei J."/>
            <person name="Que T."/>
            <person name="Du C."/>
            <person name="Cheng J."/>
            <person name="Dai P."/>
            <person name="Han X."/>
            <person name="Huang E."/>
            <person name="Gao Y."/>
            <person name="Liu J."/>
            <person name="Shao H."/>
            <person name="Ye R."/>
            <person name="Li L."/>
            <person name="Wei W."/>
            <person name="Wang X."/>
            <person name="Wang C."/>
            <person name="Huo Q."/>
            <person name="Li W."/>
            <person name="Guo W."/>
            <person name="Chen H."/>
            <person name="Chen S."/>
            <person name="Zhou L."/>
            <person name="Zhou L."/>
            <person name="Ni X."/>
            <person name="Tian J."/>
            <person name="Zhou Y."/>
            <person name="Sheng Y."/>
            <person name="Liu T."/>
            <person name="Pan Y."/>
            <person name="Xia L."/>
            <person name="Li J."/>
            <person name="Zhao F."/>
            <person name="Cao W."/>
        </authorList>
    </citation>
    <scope>NUCLEOTIDE SEQUENCE</scope>
    <source>
        <strain evidence="1">Rsan-2018</strain>
        <tissue evidence="1">Larvae</tissue>
    </source>
</reference>
<comment type="caution">
    <text evidence="1">The sequence shown here is derived from an EMBL/GenBank/DDBJ whole genome shotgun (WGS) entry which is preliminary data.</text>
</comment>
<reference evidence="1" key="1">
    <citation type="journal article" date="2020" name="Cell">
        <title>Large-Scale Comparative Analyses of Tick Genomes Elucidate Their Genetic Diversity and Vector Capacities.</title>
        <authorList>
            <consortium name="Tick Genome and Microbiome Consortium (TIGMIC)"/>
            <person name="Jia N."/>
            <person name="Wang J."/>
            <person name="Shi W."/>
            <person name="Du L."/>
            <person name="Sun Y."/>
            <person name="Zhan W."/>
            <person name="Jiang J.F."/>
            <person name="Wang Q."/>
            <person name="Zhang B."/>
            <person name="Ji P."/>
            <person name="Bell-Sakyi L."/>
            <person name="Cui X.M."/>
            <person name="Yuan T.T."/>
            <person name="Jiang B.G."/>
            <person name="Yang W.F."/>
            <person name="Lam T.T."/>
            <person name="Chang Q.C."/>
            <person name="Ding S.J."/>
            <person name="Wang X.J."/>
            <person name="Zhu J.G."/>
            <person name="Ruan X.D."/>
            <person name="Zhao L."/>
            <person name="Wei J.T."/>
            <person name="Ye R.Z."/>
            <person name="Que T.C."/>
            <person name="Du C.H."/>
            <person name="Zhou Y.H."/>
            <person name="Cheng J.X."/>
            <person name="Dai P.F."/>
            <person name="Guo W.B."/>
            <person name="Han X.H."/>
            <person name="Huang E.J."/>
            <person name="Li L.F."/>
            <person name="Wei W."/>
            <person name="Gao Y.C."/>
            <person name="Liu J.Z."/>
            <person name="Shao H.Z."/>
            <person name="Wang X."/>
            <person name="Wang C.C."/>
            <person name="Yang T.C."/>
            <person name="Huo Q.B."/>
            <person name="Li W."/>
            <person name="Chen H.Y."/>
            <person name="Chen S.E."/>
            <person name="Zhou L.G."/>
            <person name="Ni X.B."/>
            <person name="Tian J.H."/>
            <person name="Sheng Y."/>
            <person name="Liu T."/>
            <person name="Pan Y.S."/>
            <person name="Xia L.Y."/>
            <person name="Li J."/>
            <person name="Zhao F."/>
            <person name="Cao W.C."/>
        </authorList>
    </citation>
    <scope>NUCLEOTIDE SEQUENCE</scope>
    <source>
        <strain evidence="1">Rsan-2018</strain>
    </source>
</reference>
<keyword evidence="2" id="KW-1185">Reference proteome</keyword>
<dbReference type="Proteomes" id="UP000821837">
    <property type="component" value="Unassembled WGS sequence"/>
</dbReference>
<protein>
    <submittedName>
        <fullName evidence="1">Uncharacterized protein</fullName>
    </submittedName>
</protein>
<evidence type="ECO:0000313" key="1">
    <source>
        <dbReference type="EMBL" id="KAH7944283.1"/>
    </source>
</evidence>
<gene>
    <name evidence="1" type="ORF">HPB52_017935</name>
</gene>
<evidence type="ECO:0000313" key="2">
    <source>
        <dbReference type="Proteomes" id="UP000821837"/>
    </source>
</evidence>
<dbReference type="Gene3D" id="3.80.10.10">
    <property type="entry name" value="Ribonuclease Inhibitor"/>
    <property type="match status" value="1"/>
</dbReference>
<name>A0A9D4PK96_RHISA</name>
<dbReference type="SUPFAM" id="SSF52047">
    <property type="entry name" value="RNI-like"/>
    <property type="match status" value="1"/>
</dbReference>
<dbReference type="AlphaFoldDB" id="A0A9D4PK96"/>
<accession>A0A9D4PK96</accession>
<sequence>MESLSAESKQAWISAFPGRVDNFFGGHGAEHFPFRCAAKNPTETRNDQVCLINGYLPIYNELLYDIGMELRQQRGGSLSLVCFRPEEPDVMPPPDADLNRSNTFLRWLLRIHVCIDGLKLQYKWVTAHSQVFLEELPENCRLKKLRVQFPFGDTVQTHFATLLPRLRCLEELYIYMSPSTDVLAAAVSELLRTTTSLTSLNSQPPKIFIDALAANKTLKSLEMWANWNTDELPGTLGEYVRGNGLLTKLALLGEETDREKLLLDAALRDERLFHAAANYIRATTVLRKLGLLVTSTAEDAPFSFWKLLFESISANTSIADLFYSASDNCSYTGHLASTVGLSRCITRVYYSKKLPEWDATCFIRPLSGAICDNYNLLKVVLSSNDTVGAEARHWWFTIRETTRRNSGLVELAGAFNQTTAIDW</sequence>
<proteinExistence type="predicted"/>